<evidence type="ECO:0000259" key="17">
    <source>
        <dbReference type="Pfam" id="PF02879"/>
    </source>
</evidence>
<dbReference type="GO" id="GO:0008973">
    <property type="term" value="F:phosphopentomutase activity"/>
    <property type="evidence" value="ECO:0007669"/>
    <property type="project" value="TreeGrafter"/>
</dbReference>
<dbReference type="AlphaFoldDB" id="D9SS56"/>
<feature type="domain" description="Alpha-D-phosphohexomutase alpha/beta/alpha" evidence="18">
    <location>
        <begin position="322"/>
        <end position="448"/>
    </location>
</feature>
<comment type="pathway">
    <text evidence="4">Lipid metabolism.</text>
</comment>
<proteinExistence type="inferred from homology"/>
<dbReference type="InterPro" id="IPR005843">
    <property type="entry name" value="A-D-PHexomutase_C"/>
</dbReference>
<dbReference type="InterPro" id="IPR005841">
    <property type="entry name" value="Alpha-D-phosphohexomutase_SF"/>
</dbReference>
<dbReference type="OrthoDB" id="9806956at2"/>
<evidence type="ECO:0000259" key="18">
    <source>
        <dbReference type="Pfam" id="PF02880"/>
    </source>
</evidence>
<dbReference type="SUPFAM" id="SSF53738">
    <property type="entry name" value="Phosphoglucomutase, first 3 domains"/>
    <property type="match status" value="3"/>
</dbReference>
<dbReference type="InterPro" id="IPR005846">
    <property type="entry name" value="A-D-PHexomutase_a/b/a-III"/>
</dbReference>
<dbReference type="EMBL" id="CP002160">
    <property type="protein sequence ID" value="ADL52503.1"/>
    <property type="molecule type" value="Genomic_DNA"/>
</dbReference>
<dbReference type="Gene3D" id="3.40.120.10">
    <property type="entry name" value="Alpha-D-Glucose-1,6-Bisphosphate, subunit A, domain 3"/>
    <property type="match status" value="3"/>
</dbReference>
<dbReference type="PROSITE" id="PS00710">
    <property type="entry name" value="PGM_PMM"/>
    <property type="match status" value="1"/>
</dbReference>
<evidence type="ECO:0000256" key="12">
    <source>
        <dbReference type="ARBA" id="ARBA00041398"/>
    </source>
</evidence>
<keyword evidence="9 14" id="KW-0460">Magnesium</keyword>
<dbReference type="STRING" id="573061.Clocel_2806"/>
<gene>
    <name evidence="19" type="ordered locus">Clocel_2806</name>
</gene>
<dbReference type="Pfam" id="PF00408">
    <property type="entry name" value="PGM_PMM_IV"/>
    <property type="match status" value="1"/>
</dbReference>
<dbReference type="InterPro" id="IPR005844">
    <property type="entry name" value="A-D-PHexomutase_a/b/a-I"/>
</dbReference>
<dbReference type="CDD" id="cd05799">
    <property type="entry name" value="PGM2"/>
    <property type="match status" value="1"/>
</dbReference>
<dbReference type="RefSeq" id="WP_010074601.1">
    <property type="nucleotide sequence ID" value="NC_014393.1"/>
</dbReference>
<sequence length="574" mass="65149">MEYKNTYKKWVTNTFFDEEIRNELLSIENDEKEIEDRFYRDLEFGTAGLRGKLGAGTNRMNLYIVSRATQGLADYICEYGSEYMKRGVAIAYDCRYFSKEFAKKAALVLAGNGIKVFLFESLRPTPVLSFTVRHLKTISGIVVTASHNPKEYNGYKVYWEDAAQIGQECADSITEKILKIENFEEIKMMAEDDAIKAGLLTTIGKEIDDLYIEKVKGLALREDIDKKINVVYTPLNGTGNILVRRVLKERGFNNISVVKEQELPDPNFTTAPFPNPEDPRAFEYAEKLGEKLGAELLIATDPDCDRLAIMVRNQEGRYIAFNGNQTGAILVNYILEARQELGMLPTDSFIVKSIVTGNLGVVIAEKYSVKSYESLTGFKNICGKANELEKDKKHKFIFGYEESIGYVTGDFVKDKDGVISSMMLCEAAAYYKKQGKSLIDVLEGLYKEFGYYREKQISLVLEGIEGSKRINRMMEVYRVEYPKEINGIKVKQFVDHKFDTIFDLTTGEKNKTGIPTSNVLKFILEDGSWYAVRPSGTEPKIKLYIYSKAVTANESEEKIKIIEKVILDKLQSVE</sequence>
<evidence type="ECO:0000256" key="10">
    <source>
        <dbReference type="ARBA" id="ARBA00023235"/>
    </source>
</evidence>
<protein>
    <recommendedName>
        <fullName evidence="11">Phosphoglucomutase</fullName>
        <ecNumber evidence="6">5.4.2.2</ecNumber>
    </recommendedName>
    <alternativeName>
        <fullName evidence="13">Alpha-phosphoglucomutase</fullName>
    </alternativeName>
    <alternativeName>
        <fullName evidence="12">Glucose phosphomutase</fullName>
    </alternativeName>
</protein>
<dbReference type="Gene3D" id="3.30.310.50">
    <property type="entry name" value="Alpha-D-phosphohexomutase, C-terminal domain"/>
    <property type="match status" value="1"/>
</dbReference>
<evidence type="ECO:0000256" key="2">
    <source>
        <dbReference type="ARBA" id="ARBA00001946"/>
    </source>
</evidence>
<evidence type="ECO:0000256" key="8">
    <source>
        <dbReference type="ARBA" id="ARBA00022723"/>
    </source>
</evidence>
<dbReference type="PANTHER" id="PTHR45745">
    <property type="entry name" value="PHOSPHOMANNOMUTASE 45A"/>
    <property type="match status" value="1"/>
</dbReference>
<dbReference type="KEGG" id="ccb:Clocel_2806"/>
<dbReference type="Pfam" id="PF02880">
    <property type="entry name" value="PGM_PMM_III"/>
    <property type="match status" value="1"/>
</dbReference>
<accession>D9SS56</accession>
<dbReference type="PANTHER" id="PTHR45745:SF1">
    <property type="entry name" value="PHOSPHOGLUCOMUTASE 2B-RELATED"/>
    <property type="match status" value="1"/>
</dbReference>
<evidence type="ECO:0000256" key="6">
    <source>
        <dbReference type="ARBA" id="ARBA00012728"/>
    </source>
</evidence>
<comment type="cofactor">
    <cofactor evidence="2">
        <name>Mg(2+)</name>
        <dbReference type="ChEBI" id="CHEBI:18420"/>
    </cofactor>
</comment>
<evidence type="ECO:0000256" key="3">
    <source>
        <dbReference type="ARBA" id="ARBA00005164"/>
    </source>
</evidence>
<comment type="pathway">
    <text evidence="3">Glycolipid metabolism; diglucosyl-diacylglycerol biosynthesis.</text>
</comment>
<feature type="domain" description="Alpha-D-phosphohexomutase C-terminal" evidence="15">
    <location>
        <begin position="499"/>
        <end position="545"/>
    </location>
</feature>
<dbReference type="GO" id="GO:0000287">
    <property type="term" value="F:magnesium ion binding"/>
    <property type="evidence" value="ECO:0007669"/>
    <property type="project" value="InterPro"/>
</dbReference>
<keyword evidence="10" id="KW-0413">Isomerase</keyword>
<dbReference type="GO" id="GO:0005975">
    <property type="term" value="P:carbohydrate metabolic process"/>
    <property type="evidence" value="ECO:0007669"/>
    <property type="project" value="InterPro"/>
</dbReference>
<dbReference type="InterPro" id="IPR005845">
    <property type="entry name" value="A-D-PHexomutase_a/b/a-II"/>
</dbReference>
<evidence type="ECO:0000313" key="19">
    <source>
        <dbReference type="EMBL" id="ADL52503.1"/>
    </source>
</evidence>
<comment type="catalytic activity">
    <reaction evidence="1">
        <text>alpha-D-glucose 1-phosphate = alpha-D-glucose 6-phosphate</text>
        <dbReference type="Rhea" id="RHEA:23536"/>
        <dbReference type="ChEBI" id="CHEBI:58225"/>
        <dbReference type="ChEBI" id="CHEBI:58601"/>
        <dbReference type="EC" id="5.4.2.2"/>
    </reaction>
</comment>
<feature type="domain" description="Alpha-D-phosphohexomutase alpha/beta/alpha" evidence="16">
    <location>
        <begin position="43"/>
        <end position="182"/>
    </location>
</feature>
<evidence type="ECO:0000256" key="5">
    <source>
        <dbReference type="ARBA" id="ARBA00010231"/>
    </source>
</evidence>
<dbReference type="SUPFAM" id="SSF55957">
    <property type="entry name" value="Phosphoglucomutase, C-terminal domain"/>
    <property type="match status" value="1"/>
</dbReference>
<dbReference type="eggNOG" id="COG1109">
    <property type="taxonomic scope" value="Bacteria"/>
</dbReference>
<evidence type="ECO:0000256" key="1">
    <source>
        <dbReference type="ARBA" id="ARBA00000443"/>
    </source>
</evidence>
<feature type="domain" description="Alpha-D-phosphohexomutase alpha/beta/alpha" evidence="17">
    <location>
        <begin position="211"/>
        <end position="310"/>
    </location>
</feature>
<dbReference type="HOGENOM" id="CLU_016950_0_0_9"/>
<name>D9SS56_CLOC7</name>
<dbReference type="Proteomes" id="UP000002730">
    <property type="component" value="Chromosome"/>
</dbReference>
<evidence type="ECO:0000256" key="13">
    <source>
        <dbReference type="ARBA" id="ARBA00041467"/>
    </source>
</evidence>
<evidence type="ECO:0000256" key="11">
    <source>
        <dbReference type="ARBA" id="ARBA00039995"/>
    </source>
</evidence>
<comment type="similarity">
    <text evidence="5 14">Belongs to the phosphohexose mutase family.</text>
</comment>
<dbReference type="GO" id="GO:0006166">
    <property type="term" value="P:purine ribonucleoside salvage"/>
    <property type="evidence" value="ECO:0007669"/>
    <property type="project" value="TreeGrafter"/>
</dbReference>
<dbReference type="Pfam" id="PF02879">
    <property type="entry name" value="PGM_PMM_II"/>
    <property type="match status" value="1"/>
</dbReference>
<evidence type="ECO:0000256" key="14">
    <source>
        <dbReference type="RuleBase" id="RU004326"/>
    </source>
</evidence>
<evidence type="ECO:0000313" key="20">
    <source>
        <dbReference type="Proteomes" id="UP000002730"/>
    </source>
</evidence>
<dbReference type="PRINTS" id="PR00509">
    <property type="entry name" value="PGMPMM"/>
</dbReference>
<evidence type="ECO:0000256" key="4">
    <source>
        <dbReference type="ARBA" id="ARBA00005189"/>
    </source>
</evidence>
<keyword evidence="7" id="KW-0597">Phosphoprotein</keyword>
<reference evidence="19 20" key="1">
    <citation type="submission" date="2010-08" db="EMBL/GenBank/DDBJ databases">
        <title>Complete sequence of Clostridium cellulovorans 743B.</title>
        <authorList>
            <consortium name="US DOE Joint Genome Institute"/>
            <person name="Lucas S."/>
            <person name="Copeland A."/>
            <person name="Lapidus A."/>
            <person name="Cheng J.-F."/>
            <person name="Bruce D."/>
            <person name="Goodwin L."/>
            <person name="Pitluck S."/>
            <person name="Chertkov O."/>
            <person name="Detter J.C."/>
            <person name="Han C."/>
            <person name="Tapia R."/>
            <person name="Land M."/>
            <person name="Hauser L."/>
            <person name="Chang Y.-J."/>
            <person name="Jeffries C."/>
            <person name="Kyrpides N."/>
            <person name="Ivanova N."/>
            <person name="Mikhailova N."/>
            <person name="Hemme C.L."/>
            <person name="Woyke T."/>
        </authorList>
    </citation>
    <scope>NUCLEOTIDE SEQUENCE [LARGE SCALE GENOMIC DNA]</scope>
    <source>
        <strain evidence="20">ATCC 35296 / DSM 3052 / OCM 3 / 743B</strain>
    </source>
</reference>
<dbReference type="Pfam" id="PF02878">
    <property type="entry name" value="PGM_PMM_I"/>
    <property type="match status" value="1"/>
</dbReference>
<dbReference type="GO" id="GO:0004614">
    <property type="term" value="F:phosphoglucomutase activity"/>
    <property type="evidence" value="ECO:0007669"/>
    <property type="project" value="UniProtKB-EC"/>
</dbReference>
<organism evidence="19 20">
    <name type="scientific">Clostridium cellulovorans (strain ATCC 35296 / DSM 3052 / OCM 3 / 743B)</name>
    <dbReference type="NCBI Taxonomy" id="573061"/>
    <lineage>
        <taxon>Bacteria</taxon>
        <taxon>Bacillati</taxon>
        <taxon>Bacillota</taxon>
        <taxon>Clostridia</taxon>
        <taxon>Eubacteriales</taxon>
        <taxon>Clostridiaceae</taxon>
        <taxon>Clostridium</taxon>
    </lineage>
</organism>
<evidence type="ECO:0000259" key="16">
    <source>
        <dbReference type="Pfam" id="PF02878"/>
    </source>
</evidence>
<dbReference type="EC" id="5.4.2.2" evidence="6"/>
<evidence type="ECO:0000259" key="15">
    <source>
        <dbReference type="Pfam" id="PF00408"/>
    </source>
</evidence>
<dbReference type="InterPro" id="IPR016055">
    <property type="entry name" value="A-D-PHexomutase_a/b/a-I/II/III"/>
</dbReference>
<evidence type="ECO:0000256" key="9">
    <source>
        <dbReference type="ARBA" id="ARBA00022842"/>
    </source>
</evidence>
<keyword evidence="8 14" id="KW-0479">Metal-binding</keyword>
<evidence type="ECO:0000256" key="7">
    <source>
        <dbReference type="ARBA" id="ARBA00022553"/>
    </source>
</evidence>
<dbReference type="InterPro" id="IPR036900">
    <property type="entry name" value="A-D-PHexomutase_C_sf"/>
</dbReference>
<dbReference type="InterPro" id="IPR016066">
    <property type="entry name" value="A-D-PHexomutase_CS"/>
</dbReference>
<keyword evidence="20" id="KW-1185">Reference proteome</keyword>